<organism evidence="2 3">
    <name type="scientific">Aegilops tauschii subsp. strangulata</name>
    <name type="common">Goatgrass</name>
    <dbReference type="NCBI Taxonomy" id="200361"/>
    <lineage>
        <taxon>Eukaryota</taxon>
        <taxon>Viridiplantae</taxon>
        <taxon>Streptophyta</taxon>
        <taxon>Embryophyta</taxon>
        <taxon>Tracheophyta</taxon>
        <taxon>Spermatophyta</taxon>
        <taxon>Magnoliopsida</taxon>
        <taxon>Liliopsida</taxon>
        <taxon>Poales</taxon>
        <taxon>Poaceae</taxon>
        <taxon>BOP clade</taxon>
        <taxon>Pooideae</taxon>
        <taxon>Triticodae</taxon>
        <taxon>Triticeae</taxon>
        <taxon>Triticinae</taxon>
        <taxon>Aegilops</taxon>
    </lineage>
</organism>
<name>A0A453M9X1_AEGTS</name>
<dbReference type="Gramene" id="AET5Gv21109800.1">
    <property type="protein sequence ID" value="AET5Gv21109800.1"/>
    <property type="gene ID" value="AET5Gv21109800"/>
</dbReference>
<feature type="chain" id="PRO_5019464577" description="Bifunctional inhibitor/plant lipid transfer protein/seed storage helical domain-containing protein" evidence="1">
    <location>
        <begin position="50"/>
        <end position="154"/>
    </location>
</feature>
<evidence type="ECO:0008006" key="4">
    <source>
        <dbReference type="Google" id="ProtNLM"/>
    </source>
</evidence>
<keyword evidence="1" id="KW-0732">Signal</keyword>
<evidence type="ECO:0000256" key="1">
    <source>
        <dbReference type="SAM" id="SignalP"/>
    </source>
</evidence>
<dbReference type="EnsemblPlants" id="AET5Gv21109800.1">
    <property type="protein sequence ID" value="AET5Gv21109800.1"/>
    <property type="gene ID" value="AET5Gv21109800"/>
</dbReference>
<feature type="signal peptide" evidence="1">
    <location>
        <begin position="1"/>
        <end position="49"/>
    </location>
</feature>
<proteinExistence type="predicted"/>
<reference evidence="2" key="3">
    <citation type="journal article" date="2017" name="Nature">
        <title>Genome sequence of the progenitor of the wheat D genome Aegilops tauschii.</title>
        <authorList>
            <person name="Luo M.C."/>
            <person name="Gu Y.Q."/>
            <person name="Puiu D."/>
            <person name="Wang H."/>
            <person name="Twardziok S.O."/>
            <person name="Deal K.R."/>
            <person name="Huo N."/>
            <person name="Zhu T."/>
            <person name="Wang L."/>
            <person name="Wang Y."/>
            <person name="McGuire P.E."/>
            <person name="Liu S."/>
            <person name="Long H."/>
            <person name="Ramasamy R.K."/>
            <person name="Rodriguez J.C."/>
            <person name="Van S.L."/>
            <person name="Yuan L."/>
            <person name="Wang Z."/>
            <person name="Xia Z."/>
            <person name="Xiao L."/>
            <person name="Anderson O.D."/>
            <person name="Ouyang S."/>
            <person name="Liang Y."/>
            <person name="Zimin A.V."/>
            <person name="Pertea G."/>
            <person name="Qi P."/>
            <person name="Bennetzen J.L."/>
            <person name="Dai X."/>
            <person name="Dawson M.W."/>
            <person name="Muller H.G."/>
            <person name="Kugler K."/>
            <person name="Rivarola-Duarte L."/>
            <person name="Spannagl M."/>
            <person name="Mayer K.F.X."/>
            <person name="Lu F.H."/>
            <person name="Bevan M.W."/>
            <person name="Leroy P."/>
            <person name="Li P."/>
            <person name="You F.M."/>
            <person name="Sun Q."/>
            <person name="Liu Z."/>
            <person name="Lyons E."/>
            <person name="Wicker T."/>
            <person name="Salzberg S.L."/>
            <person name="Devos K.M."/>
            <person name="Dvorak J."/>
        </authorList>
    </citation>
    <scope>NUCLEOTIDE SEQUENCE [LARGE SCALE GENOMIC DNA]</scope>
    <source>
        <strain evidence="2">cv. AL8/78</strain>
    </source>
</reference>
<dbReference type="InterPro" id="IPR036312">
    <property type="entry name" value="Bifun_inhib/LTP/seed_sf"/>
</dbReference>
<evidence type="ECO:0000313" key="3">
    <source>
        <dbReference type="Proteomes" id="UP000015105"/>
    </source>
</evidence>
<sequence length="154" mass="16228">TNIRSNTHLLKGSRRSIHRSSIRAATMATSRAPLLLLAAILAAAASVQGQATPPAPAPSAGGQCTPDYLSELGLCVDFRLGRVDLRGKNLADERERCCRNVRGKPSAAECLCTAFRDAPDVSDRADFADDVNVVLLVCDQPQIPDLACPASTSG</sequence>
<reference evidence="3" key="1">
    <citation type="journal article" date="2014" name="Science">
        <title>Ancient hybridizations among the ancestral genomes of bread wheat.</title>
        <authorList>
            <consortium name="International Wheat Genome Sequencing Consortium,"/>
            <person name="Marcussen T."/>
            <person name="Sandve S.R."/>
            <person name="Heier L."/>
            <person name="Spannagl M."/>
            <person name="Pfeifer M."/>
            <person name="Jakobsen K.S."/>
            <person name="Wulff B.B."/>
            <person name="Steuernagel B."/>
            <person name="Mayer K.F."/>
            <person name="Olsen O.A."/>
        </authorList>
    </citation>
    <scope>NUCLEOTIDE SEQUENCE [LARGE SCALE GENOMIC DNA]</scope>
    <source>
        <strain evidence="3">cv. AL8/78</strain>
    </source>
</reference>
<evidence type="ECO:0000313" key="2">
    <source>
        <dbReference type="EnsemblPlants" id="AET5Gv21109800.1"/>
    </source>
</evidence>
<keyword evidence="3" id="KW-1185">Reference proteome</keyword>
<dbReference type="SUPFAM" id="SSF47699">
    <property type="entry name" value="Bifunctional inhibitor/lipid-transfer protein/seed storage 2S albumin"/>
    <property type="match status" value="1"/>
</dbReference>
<reference evidence="3" key="2">
    <citation type="journal article" date="2017" name="Nat. Plants">
        <title>The Aegilops tauschii genome reveals multiple impacts of transposons.</title>
        <authorList>
            <person name="Zhao G."/>
            <person name="Zou C."/>
            <person name="Li K."/>
            <person name="Wang K."/>
            <person name="Li T."/>
            <person name="Gao L."/>
            <person name="Zhang X."/>
            <person name="Wang H."/>
            <person name="Yang Z."/>
            <person name="Liu X."/>
            <person name="Jiang W."/>
            <person name="Mao L."/>
            <person name="Kong X."/>
            <person name="Jiao Y."/>
            <person name="Jia J."/>
        </authorList>
    </citation>
    <scope>NUCLEOTIDE SEQUENCE [LARGE SCALE GENOMIC DNA]</scope>
    <source>
        <strain evidence="3">cv. AL8/78</strain>
    </source>
</reference>
<dbReference type="Proteomes" id="UP000015105">
    <property type="component" value="Chromosome 5D"/>
</dbReference>
<accession>A0A453M9X1</accession>
<reference evidence="2" key="4">
    <citation type="submission" date="2019-03" db="UniProtKB">
        <authorList>
            <consortium name="EnsemblPlants"/>
        </authorList>
    </citation>
    <scope>IDENTIFICATION</scope>
</reference>
<reference evidence="2" key="5">
    <citation type="journal article" date="2021" name="G3 (Bethesda)">
        <title>Aegilops tauschii genome assembly Aet v5.0 features greater sequence contiguity and improved annotation.</title>
        <authorList>
            <person name="Wang L."/>
            <person name="Zhu T."/>
            <person name="Rodriguez J.C."/>
            <person name="Deal K.R."/>
            <person name="Dubcovsky J."/>
            <person name="McGuire P.E."/>
            <person name="Lux T."/>
            <person name="Spannagl M."/>
            <person name="Mayer K.F.X."/>
            <person name="Baldrich P."/>
            <person name="Meyers B.C."/>
            <person name="Huo N."/>
            <person name="Gu Y.Q."/>
            <person name="Zhou H."/>
            <person name="Devos K.M."/>
            <person name="Bennetzen J.L."/>
            <person name="Unver T."/>
            <person name="Budak H."/>
            <person name="Gulick P.J."/>
            <person name="Galiba G."/>
            <person name="Kalapos B."/>
            <person name="Nelson D.R."/>
            <person name="Li P."/>
            <person name="You F.M."/>
            <person name="Luo M.C."/>
            <person name="Dvorak J."/>
        </authorList>
    </citation>
    <scope>NUCLEOTIDE SEQUENCE [LARGE SCALE GENOMIC DNA]</scope>
    <source>
        <strain evidence="2">cv. AL8/78</strain>
    </source>
</reference>
<dbReference type="AlphaFoldDB" id="A0A453M9X1"/>
<protein>
    <recommendedName>
        <fullName evidence="4">Bifunctional inhibitor/plant lipid transfer protein/seed storage helical domain-containing protein</fullName>
    </recommendedName>
</protein>